<evidence type="ECO:0000313" key="12">
    <source>
        <dbReference type="EMBL" id="QNN46561.1"/>
    </source>
</evidence>
<evidence type="ECO:0000256" key="6">
    <source>
        <dbReference type="ARBA" id="ARBA00022801"/>
    </source>
</evidence>
<evidence type="ECO:0000256" key="7">
    <source>
        <dbReference type="ARBA" id="ARBA00022989"/>
    </source>
</evidence>
<name>A0A7G9QT86_9GAMM</name>
<dbReference type="PROSITE" id="PS50883">
    <property type="entry name" value="EAL"/>
    <property type="match status" value="1"/>
</dbReference>
<dbReference type="EC" id="3.1.4.52" evidence="2"/>
<dbReference type="SMART" id="SM00052">
    <property type="entry name" value="EAL"/>
    <property type="match status" value="1"/>
</dbReference>
<dbReference type="Pfam" id="PF00563">
    <property type="entry name" value="EAL"/>
    <property type="match status" value="1"/>
</dbReference>
<evidence type="ECO:0000259" key="11">
    <source>
        <dbReference type="PROSITE" id="PS50883"/>
    </source>
</evidence>
<dbReference type="Gene3D" id="3.20.20.450">
    <property type="entry name" value="EAL domain"/>
    <property type="match status" value="1"/>
</dbReference>
<keyword evidence="6" id="KW-0378">Hydrolase</keyword>
<dbReference type="PANTHER" id="PTHR33121">
    <property type="entry name" value="CYCLIC DI-GMP PHOSPHODIESTERASE PDEF"/>
    <property type="match status" value="1"/>
</dbReference>
<comment type="catalytic activity">
    <reaction evidence="9">
        <text>3',3'-c-di-GMP + H2O = 5'-phosphoguanylyl(3'-&gt;5')guanosine + H(+)</text>
        <dbReference type="Rhea" id="RHEA:24902"/>
        <dbReference type="ChEBI" id="CHEBI:15377"/>
        <dbReference type="ChEBI" id="CHEBI:15378"/>
        <dbReference type="ChEBI" id="CHEBI:58754"/>
        <dbReference type="ChEBI" id="CHEBI:58805"/>
        <dbReference type="EC" id="3.1.4.52"/>
    </reaction>
</comment>
<dbReference type="KEGG" id="tbv:H9L17_15600"/>
<evidence type="ECO:0000256" key="3">
    <source>
        <dbReference type="ARBA" id="ARBA00022475"/>
    </source>
</evidence>
<reference evidence="12 13" key="1">
    <citation type="submission" date="2020-08" db="EMBL/GenBank/DDBJ databases">
        <title>Genome sequence of Thermomonas brevis KACC 16975T.</title>
        <authorList>
            <person name="Hyun D.-W."/>
            <person name="Bae J.-W."/>
        </authorList>
    </citation>
    <scope>NUCLEOTIDE SEQUENCE [LARGE SCALE GENOMIC DNA]</scope>
    <source>
        <strain evidence="12 13">KACC 16975</strain>
    </source>
</reference>
<dbReference type="CDD" id="cd01948">
    <property type="entry name" value="EAL"/>
    <property type="match status" value="1"/>
</dbReference>
<dbReference type="InterPro" id="IPR024744">
    <property type="entry name" value="CSS-motif_dom"/>
</dbReference>
<evidence type="ECO:0000256" key="4">
    <source>
        <dbReference type="ARBA" id="ARBA00022636"/>
    </source>
</evidence>
<dbReference type="InterPro" id="IPR050706">
    <property type="entry name" value="Cyclic-di-GMP_PDE-like"/>
</dbReference>
<dbReference type="RefSeq" id="WP_187570325.1">
    <property type="nucleotide sequence ID" value="NZ_CP060711.1"/>
</dbReference>
<keyword evidence="3" id="KW-1003">Cell membrane</keyword>
<feature type="transmembrane region" description="Helical" evidence="10">
    <location>
        <begin position="12"/>
        <end position="36"/>
    </location>
</feature>
<keyword evidence="13" id="KW-1185">Reference proteome</keyword>
<protein>
    <recommendedName>
        <fullName evidence="2">cyclic-guanylate-specific phosphodiesterase</fullName>
        <ecNumber evidence="2">3.1.4.52</ecNumber>
    </recommendedName>
</protein>
<evidence type="ECO:0000256" key="10">
    <source>
        <dbReference type="SAM" id="Phobius"/>
    </source>
</evidence>
<dbReference type="PANTHER" id="PTHR33121:SF60">
    <property type="entry name" value="CYCLIC DI-GMP PHOSPHODIESTERASE PDEC-RELATED"/>
    <property type="match status" value="1"/>
</dbReference>
<keyword evidence="8 10" id="KW-0472">Membrane</keyword>
<feature type="domain" description="EAL" evidence="11">
    <location>
        <begin position="275"/>
        <end position="527"/>
    </location>
</feature>
<dbReference type="SUPFAM" id="SSF141868">
    <property type="entry name" value="EAL domain-like"/>
    <property type="match status" value="1"/>
</dbReference>
<evidence type="ECO:0000256" key="2">
    <source>
        <dbReference type="ARBA" id="ARBA00012282"/>
    </source>
</evidence>
<dbReference type="Proteomes" id="UP000515977">
    <property type="component" value="Chromosome"/>
</dbReference>
<keyword evidence="5 10" id="KW-0812">Transmembrane</keyword>
<accession>A0A7G9QT86</accession>
<comment type="subcellular location">
    <subcellularLocation>
        <location evidence="1">Cell membrane</location>
        <topology evidence="1">Multi-pass membrane protein</topology>
    </subcellularLocation>
</comment>
<proteinExistence type="predicted"/>
<dbReference type="InterPro" id="IPR035919">
    <property type="entry name" value="EAL_sf"/>
</dbReference>
<evidence type="ECO:0000256" key="9">
    <source>
        <dbReference type="ARBA" id="ARBA00034290"/>
    </source>
</evidence>
<keyword evidence="4" id="KW-0973">c-di-GMP</keyword>
<keyword evidence="7 10" id="KW-1133">Transmembrane helix</keyword>
<evidence type="ECO:0000256" key="8">
    <source>
        <dbReference type="ARBA" id="ARBA00023136"/>
    </source>
</evidence>
<dbReference type="EMBL" id="CP060711">
    <property type="protein sequence ID" value="QNN46561.1"/>
    <property type="molecule type" value="Genomic_DNA"/>
</dbReference>
<organism evidence="12 13">
    <name type="scientific">Thermomonas brevis</name>
    <dbReference type="NCBI Taxonomy" id="215691"/>
    <lineage>
        <taxon>Bacteria</taxon>
        <taxon>Pseudomonadati</taxon>
        <taxon>Pseudomonadota</taxon>
        <taxon>Gammaproteobacteria</taxon>
        <taxon>Lysobacterales</taxon>
        <taxon>Lysobacteraceae</taxon>
        <taxon>Thermomonas</taxon>
    </lineage>
</organism>
<dbReference type="GO" id="GO:0005886">
    <property type="term" value="C:plasma membrane"/>
    <property type="evidence" value="ECO:0007669"/>
    <property type="project" value="UniProtKB-SubCell"/>
</dbReference>
<dbReference type="AlphaFoldDB" id="A0A7G9QT86"/>
<gene>
    <name evidence="12" type="ORF">H9L17_15600</name>
</gene>
<dbReference type="Pfam" id="PF12792">
    <property type="entry name" value="CSS-motif"/>
    <property type="match status" value="1"/>
</dbReference>
<evidence type="ECO:0000256" key="1">
    <source>
        <dbReference type="ARBA" id="ARBA00004651"/>
    </source>
</evidence>
<evidence type="ECO:0000256" key="5">
    <source>
        <dbReference type="ARBA" id="ARBA00022692"/>
    </source>
</evidence>
<evidence type="ECO:0000313" key="13">
    <source>
        <dbReference type="Proteomes" id="UP000515977"/>
    </source>
</evidence>
<sequence length="530" mass="57826">MPAILRKLSSSFLPVSALLAVVLPTAIALLMAHWVGMQRLEEIATMTARQTLARADTINIEMTRANGMLAPLDGQDPCGRESIRLMRKAMLHTDTLTDVGYIRGDRVLCSAFGQQDQPVGAPAYTSGPGFAIRNDVRLSDAPDIPLVATTVPQTGVSMFAHGAQVMDGIPADEPWRVAVVGYGQGPGKAVVLARRGEFDPGWLERATAADAGTFLHAQQIVAWERSKIGAYTAFAAMPPEVWRPALRKSTRLALALGLPASLLLAFAFRRMASRNTTIRNLLRQAIKRDELSLAYQPIVELDTGRWIGAEALMRWNRPRGETISPDIFIPIAEKSGLMPALREHLIHMVERETPALFARHPDFHVALNFCAEDFCAAGFTTRLAAAIERIGARPGNLQVEVTERVFMHLEDAAPAIGGLQKLGVSVAIDDFGTGFSSLSYLTRLQFDCLKIDKTFVGTVDTGAVTSKIVDHIIEMSKSLGIAMIAEGVETQAQADYLRERGVRYAQGWLYAKAMPIRELLERLHAAHSAA</sequence>
<dbReference type="InterPro" id="IPR001633">
    <property type="entry name" value="EAL_dom"/>
</dbReference>
<dbReference type="GO" id="GO:0071111">
    <property type="term" value="F:cyclic-guanylate-specific phosphodiesterase activity"/>
    <property type="evidence" value="ECO:0007669"/>
    <property type="project" value="UniProtKB-EC"/>
</dbReference>